<protein>
    <recommendedName>
        <fullName evidence="4">Lysine biosynthesis protein LysW</fullName>
    </recommendedName>
</protein>
<evidence type="ECO:0000256" key="1">
    <source>
        <dbReference type="SAM" id="MobiDB-lite"/>
    </source>
</evidence>
<accession>A0A429G788</accession>
<dbReference type="EMBL" id="RCOR01000018">
    <property type="protein sequence ID" value="RSN69622.1"/>
    <property type="molecule type" value="Genomic_DNA"/>
</dbReference>
<name>A0A429G788_9CREN</name>
<gene>
    <name evidence="2" type="ORF">D9Q81_03200</name>
</gene>
<evidence type="ECO:0000313" key="3">
    <source>
        <dbReference type="Proteomes" id="UP000278149"/>
    </source>
</evidence>
<evidence type="ECO:0000313" key="2">
    <source>
        <dbReference type="EMBL" id="RSN69622.1"/>
    </source>
</evidence>
<dbReference type="RefSeq" id="WP_148204035.1">
    <property type="nucleotide sequence ID" value="NZ_RCOR01000018.1"/>
</dbReference>
<proteinExistence type="predicted"/>
<dbReference type="SUPFAM" id="SSF57783">
    <property type="entry name" value="Zinc beta-ribbon"/>
    <property type="match status" value="1"/>
</dbReference>
<sequence length="82" mass="9743">MKTLPEIVCPACGYEFYLDEDDYEGELQCPNCGTLLDVRIERGELKDVIPLEEGLEEEEWLEDEDFWEEGEEETSWEEEEEF</sequence>
<organism evidence="2 3">
    <name type="scientific">Candidatus Korarchaeum cryptofilum</name>
    <dbReference type="NCBI Taxonomy" id="498846"/>
    <lineage>
        <taxon>Archaea</taxon>
        <taxon>Thermoproteota</taxon>
        <taxon>Candidatus Korarchaeia</taxon>
        <taxon>Candidatus Korarchaeales</taxon>
        <taxon>Candidatus Korarchaeaceae</taxon>
        <taxon>Candidatus Korarchaeum</taxon>
    </lineage>
</organism>
<dbReference type="AlphaFoldDB" id="A0A429G788"/>
<dbReference type="Proteomes" id="UP000278149">
    <property type="component" value="Unassembled WGS sequence"/>
</dbReference>
<reference evidence="2 3" key="1">
    <citation type="submission" date="2018-10" db="EMBL/GenBank/DDBJ databases">
        <title>Co-occurring genomic capacity for anaerobic methane metabolism and dissimilatory sulfite reduction discovered in the Korarchaeota.</title>
        <authorList>
            <person name="Mckay L.J."/>
            <person name="Dlakic M."/>
            <person name="Fields M.W."/>
            <person name="Delmont T.O."/>
            <person name="Eren A.M."/>
            <person name="Jay Z.J."/>
            <person name="Klingelsmith K.B."/>
            <person name="Rusch D.B."/>
            <person name="Inskeep W.P."/>
        </authorList>
    </citation>
    <scope>NUCLEOTIDE SEQUENCE [LARGE SCALE GENOMIC DNA]</scope>
    <source>
        <strain evidence="2 3">WS</strain>
    </source>
</reference>
<feature type="region of interest" description="Disordered" evidence="1">
    <location>
        <begin position="57"/>
        <end position="82"/>
    </location>
</feature>
<comment type="caution">
    <text evidence="2">The sequence shown here is derived from an EMBL/GenBank/DDBJ whole genome shotgun (WGS) entry which is preliminary data.</text>
</comment>
<evidence type="ECO:0008006" key="4">
    <source>
        <dbReference type="Google" id="ProtNLM"/>
    </source>
</evidence>
<dbReference type="GeneID" id="6094507"/>